<gene>
    <name evidence="1" type="ORF">SAMN05444002_0509</name>
</gene>
<accession>A0A1N6EA62</accession>
<dbReference type="RefSeq" id="WP_074254687.1">
    <property type="nucleotide sequence ID" value="NZ_FSRL01000001.1"/>
</dbReference>
<reference evidence="2" key="1">
    <citation type="submission" date="2016-11" db="EMBL/GenBank/DDBJ databases">
        <authorList>
            <person name="Varghese N."/>
            <person name="Submissions S."/>
        </authorList>
    </citation>
    <scope>NUCLEOTIDE SEQUENCE [LARGE SCALE GENOMIC DNA]</scope>
    <source>
        <strain evidence="2">DSM 29440</strain>
    </source>
</reference>
<protein>
    <submittedName>
        <fullName evidence="1">Uncharacterized protein</fullName>
    </submittedName>
</protein>
<sequence>MDPTTEGRLIAQRQVIAMLAAGRSTDEILQWLEDAMRDGQEDPGAVSDTAFAIEGALAEERLAIAREIRLRSGR</sequence>
<evidence type="ECO:0000313" key="2">
    <source>
        <dbReference type="Proteomes" id="UP000184932"/>
    </source>
</evidence>
<dbReference type="AlphaFoldDB" id="A0A1N6EA62"/>
<proteinExistence type="predicted"/>
<keyword evidence="2" id="KW-1185">Reference proteome</keyword>
<name>A0A1N6EA62_9RHOB</name>
<dbReference type="STRING" id="1217970.SAMN05444002_0509"/>
<dbReference type="EMBL" id="FSRL01000001">
    <property type="protein sequence ID" value="SIN79935.1"/>
    <property type="molecule type" value="Genomic_DNA"/>
</dbReference>
<organism evidence="1 2">
    <name type="scientific">Vannielia litorea</name>
    <dbReference type="NCBI Taxonomy" id="1217970"/>
    <lineage>
        <taxon>Bacteria</taxon>
        <taxon>Pseudomonadati</taxon>
        <taxon>Pseudomonadota</taxon>
        <taxon>Alphaproteobacteria</taxon>
        <taxon>Rhodobacterales</taxon>
        <taxon>Paracoccaceae</taxon>
        <taxon>Vannielia</taxon>
    </lineage>
</organism>
<dbReference type="Proteomes" id="UP000184932">
    <property type="component" value="Unassembled WGS sequence"/>
</dbReference>
<dbReference type="OrthoDB" id="7619942at2"/>
<evidence type="ECO:0000313" key="1">
    <source>
        <dbReference type="EMBL" id="SIN79935.1"/>
    </source>
</evidence>